<keyword evidence="2" id="KW-1185">Reference proteome</keyword>
<dbReference type="AlphaFoldDB" id="A0A9J5Z375"/>
<name>A0A9J5Z375_SOLCO</name>
<dbReference type="Proteomes" id="UP000824120">
    <property type="component" value="Chromosome 5"/>
</dbReference>
<sequence>MQVRAQQIFIIKCNAHSHEEEHYACFHPYVCPYFPINNCFCSLKIKKVFSRLVMGLSAKAQGVFKRGSHTHKVGHKRGYGTRAHLLRLNLMSTHFLGHHSSGGFSFATSLSGKPKTHRWLYCAAADCLAILVEIADTLGDPPFGQLIAFSVLPLASSHSGSLGGTVLLRRTDRQLLLSSPFDPFPSRLRVLERRAIHIVLETRLVELGDPQDSICCSFQPYLLRFAPKCPCFH</sequence>
<comment type="caution">
    <text evidence="1">The sequence shown here is derived from an EMBL/GenBank/DDBJ whole genome shotgun (WGS) entry which is preliminary data.</text>
</comment>
<reference evidence="1 2" key="1">
    <citation type="submission" date="2020-09" db="EMBL/GenBank/DDBJ databases">
        <title>De no assembly of potato wild relative species, Solanum commersonii.</title>
        <authorList>
            <person name="Cho K."/>
        </authorList>
    </citation>
    <scope>NUCLEOTIDE SEQUENCE [LARGE SCALE GENOMIC DNA]</scope>
    <source>
        <strain evidence="1">LZ3.2</strain>
        <tissue evidence="1">Leaf</tissue>
    </source>
</reference>
<proteinExistence type="predicted"/>
<evidence type="ECO:0000313" key="1">
    <source>
        <dbReference type="EMBL" id="KAG5605884.1"/>
    </source>
</evidence>
<protein>
    <submittedName>
        <fullName evidence="1">Uncharacterized protein</fullName>
    </submittedName>
</protein>
<dbReference type="EMBL" id="JACXVP010000005">
    <property type="protein sequence ID" value="KAG5605884.1"/>
    <property type="molecule type" value="Genomic_DNA"/>
</dbReference>
<gene>
    <name evidence="1" type="ORF">H5410_027376</name>
</gene>
<organism evidence="1 2">
    <name type="scientific">Solanum commersonii</name>
    <name type="common">Commerson's wild potato</name>
    <name type="synonym">Commerson's nightshade</name>
    <dbReference type="NCBI Taxonomy" id="4109"/>
    <lineage>
        <taxon>Eukaryota</taxon>
        <taxon>Viridiplantae</taxon>
        <taxon>Streptophyta</taxon>
        <taxon>Embryophyta</taxon>
        <taxon>Tracheophyta</taxon>
        <taxon>Spermatophyta</taxon>
        <taxon>Magnoliopsida</taxon>
        <taxon>eudicotyledons</taxon>
        <taxon>Gunneridae</taxon>
        <taxon>Pentapetalae</taxon>
        <taxon>asterids</taxon>
        <taxon>lamiids</taxon>
        <taxon>Solanales</taxon>
        <taxon>Solanaceae</taxon>
        <taxon>Solanoideae</taxon>
        <taxon>Solaneae</taxon>
        <taxon>Solanum</taxon>
    </lineage>
</organism>
<evidence type="ECO:0000313" key="2">
    <source>
        <dbReference type="Proteomes" id="UP000824120"/>
    </source>
</evidence>
<accession>A0A9J5Z375</accession>